<keyword evidence="5" id="KW-1185">Reference proteome</keyword>
<dbReference type="Gene3D" id="3.40.50.720">
    <property type="entry name" value="NAD(P)-binding Rossmann-like Domain"/>
    <property type="match status" value="1"/>
</dbReference>
<dbReference type="Pfam" id="PF00106">
    <property type="entry name" value="adh_short"/>
    <property type="match status" value="1"/>
</dbReference>
<evidence type="ECO:0000259" key="3">
    <source>
        <dbReference type="SMART" id="SM00822"/>
    </source>
</evidence>
<dbReference type="PANTHER" id="PTHR43157:SF31">
    <property type="entry name" value="PHOSPHATIDYLINOSITOL-GLYCAN BIOSYNTHESIS CLASS F PROTEIN"/>
    <property type="match status" value="1"/>
</dbReference>
<dbReference type="SMART" id="SM00822">
    <property type="entry name" value="PKS_KR"/>
    <property type="match status" value="1"/>
</dbReference>
<protein>
    <submittedName>
        <fullName evidence="4">SDR family oxidoreductase</fullName>
    </submittedName>
</protein>
<name>A0ABP7AP89_9ACTN</name>
<dbReference type="InterPro" id="IPR057326">
    <property type="entry name" value="KR_dom"/>
</dbReference>
<dbReference type="InterPro" id="IPR002347">
    <property type="entry name" value="SDR_fam"/>
</dbReference>
<accession>A0ABP7AP89</accession>
<organism evidence="4 5">
    <name type="scientific">Microlunatus ginsengisoli</name>
    <dbReference type="NCBI Taxonomy" id="363863"/>
    <lineage>
        <taxon>Bacteria</taxon>
        <taxon>Bacillati</taxon>
        <taxon>Actinomycetota</taxon>
        <taxon>Actinomycetes</taxon>
        <taxon>Propionibacteriales</taxon>
        <taxon>Propionibacteriaceae</taxon>
        <taxon>Microlunatus</taxon>
    </lineage>
</organism>
<gene>
    <name evidence="4" type="ORF">GCM10022236_44020</name>
</gene>
<dbReference type="Proteomes" id="UP001501490">
    <property type="component" value="Unassembled WGS sequence"/>
</dbReference>
<dbReference type="CDD" id="cd05327">
    <property type="entry name" value="retinol-DH_like_SDR_c_like"/>
    <property type="match status" value="1"/>
</dbReference>
<evidence type="ECO:0000313" key="5">
    <source>
        <dbReference type="Proteomes" id="UP001501490"/>
    </source>
</evidence>
<comment type="caution">
    <text evidence="4">The sequence shown here is derived from an EMBL/GenBank/DDBJ whole genome shotgun (WGS) entry which is preliminary data.</text>
</comment>
<dbReference type="EMBL" id="BAABAB010000043">
    <property type="protein sequence ID" value="GAA3636675.1"/>
    <property type="molecule type" value="Genomic_DNA"/>
</dbReference>
<feature type="compositionally biased region" description="Basic and acidic residues" evidence="2">
    <location>
        <begin position="303"/>
        <end position="319"/>
    </location>
</feature>
<dbReference type="SUPFAM" id="SSF51735">
    <property type="entry name" value="NAD(P)-binding Rossmann-fold domains"/>
    <property type="match status" value="1"/>
</dbReference>
<feature type="region of interest" description="Disordered" evidence="2">
    <location>
        <begin position="293"/>
        <end position="329"/>
    </location>
</feature>
<evidence type="ECO:0000256" key="2">
    <source>
        <dbReference type="SAM" id="MobiDB-lite"/>
    </source>
</evidence>
<evidence type="ECO:0000313" key="4">
    <source>
        <dbReference type="EMBL" id="GAA3636675.1"/>
    </source>
</evidence>
<evidence type="ECO:0000256" key="1">
    <source>
        <dbReference type="ARBA" id="ARBA00023002"/>
    </source>
</evidence>
<reference evidence="5" key="1">
    <citation type="journal article" date="2019" name="Int. J. Syst. Evol. Microbiol.">
        <title>The Global Catalogue of Microorganisms (GCM) 10K type strain sequencing project: providing services to taxonomists for standard genome sequencing and annotation.</title>
        <authorList>
            <consortium name="The Broad Institute Genomics Platform"/>
            <consortium name="The Broad Institute Genome Sequencing Center for Infectious Disease"/>
            <person name="Wu L."/>
            <person name="Ma J."/>
        </authorList>
    </citation>
    <scope>NUCLEOTIDE SEQUENCE [LARGE SCALE GENOMIC DNA]</scope>
    <source>
        <strain evidence="5">JCM 16929</strain>
    </source>
</reference>
<dbReference type="RefSeq" id="WP_344808642.1">
    <property type="nucleotide sequence ID" value="NZ_BAABAB010000043.1"/>
</dbReference>
<dbReference type="PRINTS" id="PR00081">
    <property type="entry name" value="GDHRDH"/>
</dbReference>
<keyword evidence="1" id="KW-0560">Oxidoreductase</keyword>
<proteinExistence type="predicted"/>
<dbReference type="PANTHER" id="PTHR43157">
    <property type="entry name" value="PHOSPHATIDYLINOSITOL-GLYCAN BIOSYNTHESIS CLASS F PROTEIN-RELATED"/>
    <property type="match status" value="1"/>
</dbReference>
<sequence length="329" mass="35229">MDGAVTAPMTGKTVLVTGGTSGIGKATALGLATMGARLAITGRDRGRAEDAAREIRATGGGQVDVFVADMSAQAEVRRLANEVLHRLPRIDVLVNNVGGYWNTRRVTADGLERTFALNHLAPFLLTNLLLDRLTQSSPSRVVTVSSNAQALGRINFDDLQGEASYSGSRAYNQSKLANVLFTYELARRLQATASADHAPVTANALHPGVVSTSFGAEDPASVQRIFIPFLRPLMKTPTQGAATSIRLASAPELEHVSGRFFADGKPKKSSKASYDEAVAARLWQVSADLVGLTTPPDALQRQPHHEQPHHEQPHHEQPPHEPSAQESTS</sequence>
<dbReference type="InterPro" id="IPR036291">
    <property type="entry name" value="NAD(P)-bd_dom_sf"/>
</dbReference>
<feature type="domain" description="Ketoreductase" evidence="3">
    <location>
        <begin position="12"/>
        <end position="254"/>
    </location>
</feature>